<evidence type="ECO:0000256" key="15">
    <source>
        <dbReference type="ARBA" id="ARBA00034102"/>
    </source>
</evidence>
<proteinExistence type="inferred from homology"/>
<feature type="compositionally biased region" description="Polar residues" evidence="19">
    <location>
        <begin position="87"/>
        <end position="97"/>
    </location>
</feature>
<feature type="compositionally biased region" description="Basic residues" evidence="19">
    <location>
        <begin position="2636"/>
        <end position="2655"/>
    </location>
</feature>
<dbReference type="GO" id="GO:0097060">
    <property type="term" value="C:synaptic membrane"/>
    <property type="evidence" value="ECO:0007669"/>
    <property type="project" value="UniProtKB-SubCell"/>
</dbReference>
<evidence type="ECO:0000256" key="16">
    <source>
        <dbReference type="ARBA" id="ARBA00034109"/>
    </source>
</evidence>
<dbReference type="InterPro" id="IPR028916">
    <property type="entry name" value="Tox-GHH_dom"/>
</dbReference>
<keyword evidence="7 20" id="KW-0812">Transmembrane</keyword>
<dbReference type="GO" id="GO:0048790">
    <property type="term" value="P:maintenance of presynaptic active zone structure"/>
    <property type="evidence" value="ECO:0007669"/>
    <property type="project" value="UniProtKB-ARBA"/>
</dbReference>
<dbReference type="InterPro" id="IPR057627">
    <property type="entry name" value="FN-plug_TEN1-4"/>
</dbReference>
<evidence type="ECO:0000256" key="19">
    <source>
        <dbReference type="SAM" id="MobiDB-lite"/>
    </source>
</evidence>
<evidence type="ECO:0000256" key="14">
    <source>
        <dbReference type="ARBA" id="ARBA00023273"/>
    </source>
</evidence>
<keyword evidence="13 18" id="KW-1015">Disulfide bond</keyword>
<feature type="region of interest" description="Disordered" evidence="19">
    <location>
        <begin position="1"/>
        <end position="63"/>
    </location>
</feature>
<evidence type="ECO:0000313" key="23">
    <source>
        <dbReference type="Proteomes" id="UP001378592"/>
    </source>
</evidence>
<dbReference type="GO" id="GO:0046982">
    <property type="term" value="F:protein heterodimerization activity"/>
    <property type="evidence" value="ECO:0007669"/>
    <property type="project" value="UniProtKB-ARBA"/>
</dbReference>
<dbReference type="Pfam" id="PF25021">
    <property type="entry name" value="TEN_NHL"/>
    <property type="match status" value="1"/>
</dbReference>
<dbReference type="FunFam" id="2.120.10.30:FF:000033">
    <property type="entry name" value="teneurin-a isoform X3"/>
    <property type="match status" value="1"/>
</dbReference>
<dbReference type="GO" id="GO:0097090">
    <property type="term" value="P:presynaptic membrane organization"/>
    <property type="evidence" value="ECO:0007669"/>
    <property type="project" value="UniProtKB-ARBA"/>
</dbReference>
<dbReference type="InterPro" id="IPR057629">
    <property type="entry name" value="Teneurin1-4_GBD"/>
</dbReference>
<dbReference type="InterPro" id="IPR051216">
    <property type="entry name" value="Teneurin"/>
</dbReference>
<keyword evidence="6" id="KW-0771">Synaptosome</keyword>
<evidence type="ECO:0000256" key="4">
    <source>
        <dbReference type="ARBA" id="ARBA00022475"/>
    </source>
</evidence>
<evidence type="ECO:0000256" key="9">
    <source>
        <dbReference type="ARBA" id="ARBA00022889"/>
    </source>
</evidence>
<dbReference type="GO" id="GO:0034110">
    <property type="term" value="P:regulation of homotypic cell-cell adhesion"/>
    <property type="evidence" value="ECO:0007669"/>
    <property type="project" value="UniProtKB-ARBA"/>
</dbReference>
<dbReference type="NCBIfam" id="TIGR01643">
    <property type="entry name" value="YD_repeat_2x"/>
    <property type="match status" value="1"/>
</dbReference>
<dbReference type="InterPro" id="IPR022385">
    <property type="entry name" value="Rhs_assc_core"/>
</dbReference>
<evidence type="ECO:0000256" key="20">
    <source>
        <dbReference type="SAM" id="Phobius"/>
    </source>
</evidence>
<protein>
    <recommendedName>
        <fullName evidence="17">Tenascin-like protein</fullName>
    </recommendedName>
</protein>
<keyword evidence="8" id="KW-0677">Repeat</keyword>
<dbReference type="PROSITE" id="PS00022">
    <property type="entry name" value="EGF_1"/>
    <property type="match status" value="4"/>
</dbReference>
<dbReference type="Pfam" id="PF23538">
    <property type="entry name" value="Teneurin_ABD"/>
    <property type="match status" value="1"/>
</dbReference>
<dbReference type="GO" id="GO:0048513">
    <property type="term" value="P:animal organ development"/>
    <property type="evidence" value="ECO:0007669"/>
    <property type="project" value="UniProtKB-ARBA"/>
</dbReference>
<dbReference type="InterPro" id="IPR006530">
    <property type="entry name" value="YD"/>
</dbReference>
<dbReference type="GO" id="GO:0099559">
    <property type="term" value="P:maintenance of alignment of postsynaptic density and presynaptic active zone"/>
    <property type="evidence" value="ECO:0007669"/>
    <property type="project" value="UniProtKB-ARBA"/>
</dbReference>
<dbReference type="GO" id="GO:0042803">
    <property type="term" value="F:protein homodimerization activity"/>
    <property type="evidence" value="ECO:0007669"/>
    <property type="project" value="UniProtKB-ARBA"/>
</dbReference>
<sequence>MQGKGRLYPAYSLSGSEGESEPHESPSPAHYRSLRRPPPAQPAPPPHPLAAPNAAANAAAAANAYQHHTYQTPFHHQYQPHPVGLSDTPTSENASDATLTDSELALARDSTLLVHNGCLLDSAPPDVPPRNPSMNRLNGRIATGIMGNPADRDGDFEPSCLVRTPSGNVYIPTDIPKNSPLDYKSNSSCSSPSKGDIQKNSERCSLPFGTPVPVLPVRNNLRRPNSSHFPQSRFQFRKGFANKCTWKCTAIVFIILSVVLTAALTYMSAASLLNWSYQSAKACVLVEGNPEVLPKVTTEANRTTPRVRPTGGPKTFPARLFPPDGTTFSQISLGQKLSKEIPPYSYWNMQFYQSEAAYVKFDYNIPRGASIGVYARRNALPTHTQYDILEVLSGFKVRGTRGSHPTVKKEVTHFMEQGHWFLSLYNDDGDAQEVSFVTVVAEDMTQNCPNGCSGKGECLLGHCQCNPGFGGDDCSESVCPVLCSQRGEYINGECQCNPGWKGKECNLRHDECEVPDCNGHGHCVNGKCACVRGYMGQFCEEVDCPHPTCSGHGFCAEGVCICKKGWKGPDCSQMDNDALQCLPDCSGHGSFDLETQTCSCEPMWSGDDCSRELCDLDCGPHGHCVGDACMCDPGWSGEYCNLKQCDPRCNEHGQCKNGTCLCVTGWNGKHCTMEGCPNSCSGHGQCKVNSDGLWECRCLDIWDGKDCSVPLEQSCNDNRDNDKDGLVDCEDPECCFNHLCRSSQLCVSAPKPIDILLRKQPPAITASFFERMKFLIEEGGLQNYARPESFNESRSAVVRGRVVTAMGMGLMGVRVSTSTTLEGFTLTREDGWFDLLVNGGGAVTLQFGRSPFRPQSHIVNVPWNEVVIIETIVMGTGDDKNVPHTPHSCAAHDYDLMKPVVLATWKHGFQGACPDKSAILAESQVVQESLQIPGTGLNLVYHSSRAAGYLSTIQLQLTPETIPSSLKLIHLRITIEGILFEKTFEADPVIKFTYAWNRLNVYRQRVYGVTTAMVKVGYEYNDCKDIIWDVQTTKLSGHDMGISEVGGWNLDIHHRYNFHEGILQKGDGSNIYLKHKPRVILTTMGDGHQRPLDCFDCDGQASKQRLLAPVALAASPDGSIFVGDFNLVRRILVDGTVRTIVRLNATRVSYRYHLALSPLDGVLYISDPESHQIIRVRNVDDYSDPDHNWETAVGSGERCLPGDEAHCGDGALARDAKLAYPKGVAVSADNVLYFADGTNIRMVDRDGIVTTVIGNHMHKSHWKPIPCEGTLNVEEVHLRWPTELAINPLDNSLHIIDDHMILQLAPDGRVKVVAGRPLHCPSPIGGYDTELATHATLVMPQSIAFGPSGDLYVAESDSQRINRVRIIGTDGKITHYAGAESKCNCLDRGCDCFEEDHFVASTSKFNTISSVTVTPDGILHICDQANYRIRSVTASIPDASVSREYEIFSPDTQEIYIFNRFGQHIATRNILTGETSYSFTYNVNTSNGKLSTVTDAAGNKVFLLRDYSSQVNSIENTKGQKCRLRMSRMKMLHELSTPDNYNVTFDYHGPTGLLKTKLDSTGRSYVYNYDEFGRLTSAITPTGKVIGLSFDLSVKGATVQVVQNGRKPVSMLIKGSSVVTKYGEAEYRTVVLPDGGVASAAPWSHSVSTDTVPYTVLSDIDPVLGESFPVPAKQKTEISGDLANRFEWRYFLRRAQGSGGKPGRGGNKPVVQVGRKLRVNGENLLTMEYDRETGTVAVFMDDRVELLNVTYDRTARPVKWGPRNGIFAGVELEYDRFSRLIKWKWGALNESYEFDRAGRLYQIRYGDGSSMIYAFKDMFSSLPLKVTTPRGSDYLLQYDEAGALQSLTTPRGHIHAFSLQTSLGFFKYQYFSPMNRHPYEIMYNDDGQILAKVYPHQSGKVAYVYDHSGKLETILAGLSSTHYIYIESSSLVKSIDIIEPNFELKMEYKYHAGILKDEKLKFGSKSGLDNCHFRYQYDGNARISGIDVEINGKELPQLRVKYNQNLGMLEGVSDLRIYRNTFNRSVMQDTSKQFFTITDFDSHGRIKSLLINIKTFDVYRMELEYDNRNRISSQKLMIGRQVYMDHITYNADGHVMEVVGDSNWKYVYDENGNVIGVIEQGDKITLGYDSGDRVVQYGDVEFNSYDGRGFVVRRGEQKYRYNSRAQLIHAFERDKFQTWYFYDDRGRLVSWHDERGNVTQFLYANPTTPDLISHVHFPKSGRTFRLLYDERHILITVETSEQRFYVASDQNGSPLALYDINGNIIKEIRRTPFGKVTKDSNPDFYLPVDFHGGLLDPNTGLVYLNKRLYDPAVGQWMTPAWEELANKLTTPTDVFIYRFNNNDPINPRHNTKYMTDLPSWLKLYGYDIDDMLGSAYTSSMVYQPHAVITSKQLSPDFGVMSGLQCIVDKVNEKFRDLGFIPKPLLKMEPKTRNLLPRVAYRRAVFGEGVLISRVSGRAMVSVVEGVNSVVQDVVTSVFNNSYFLDLHFTLHDQDVFYFVKDNVLKIRDDQEELRRLGGMFNISAHETAEHGSGGTKELRLHNPDAAVFIRYGADPEQERHRILKHAHKRAVERAWELEKQLVTAGFQGRGEWTEEEKEELILHGDVDGYEGVDIHSVHRYPQLADDPGNVAFQRDTKRKRRKSGNRRSRSHRHES</sequence>
<dbReference type="Pfam" id="PF24329">
    <property type="entry name" value="FN-plug_TEN1-4"/>
    <property type="match status" value="1"/>
</dbReference>
<feature type="disulfide bond" evidence="18">
    <location>
        <begin position="496"/>
        <end position="505"/>
    </location>
</feature>
<gene>
    <name evidence="22" type="ORF">R5R35_013485</name>
</gene>
<dbReference type="GO" id="GO:0043005">
    <property type="term" value="C:neuron projection"/>
    <property type="evidence" value="ECO:0007669"/>
    <property type="project" value="UniProtKB-KW"/>
</dbReference>
<dbReference type="EMBL" id="JAZDUA010000297">
    <property type="protein sequence ID" value="KAK7861849.1"/>
    <property type="molecule type" value="Genomic_DNA"/>
</dbReference>
<dbReference type="Gene3D" id="2.60.120.260">
    <property type="entry name" value="Galactose-binding domain-like"/>
    <property type="match status" value="1"/>
</dbReference>
<dbReference type="GO" id="GO:0001941">
    <property type="term" value="P:postsynaptic membrane organization"/>
    <property type="evidence" value="ECO:0007669"/>
    <property type="project" value="UniProtKB-ARBA"/>
</dbReference>
<feature type="compositionally biased region" description="Pro residues" evidence="19">
    <location>
        <begin position="36"/>
        <end position="49"/>
    </location>
</feature>
<dbReference type="PROSITE" id="PS01186">
    <property type="entry name" value="EGF_2"/>
    <property type="match status" value="2"/>
</dbReference>
<dbReference type="GO" id="GO:2000331">
    <property type="term" value="P:regulation of terminal button organization"/>
    <property type="evidence" value="ECO:0007669"/>
    <property type="project" value="UniProtKB-ARBA"/>
</dbReference>
<feature type="region of interest" description="Disordered" evidence="19">
    <location>
        <begin position="2620"/>
        <end position="2655"/>
    </location>
</feature>
<keyword evidence="23" id="KW-1185">Reference proteome</keyword>
<comment type="caution">
    <text evidence="18">Lacks conserved residue(s) required for the propagation of feature annotation.</text>
</comment>
<dbReference type="InterPro" id="IPR056822">
    <property type="entry name" value="TEN_NHL"/>
</dbReference>
<name>A0AAN9VPP0_9ORTH</name>
<keyword evidence="11 20" id="KW-1133">Transmembrane helix</keyword>
<evidence type="ECO:0000256" key="18">
    <source>
        <dbReference type="PROSITE-ProRule" id="PRU00076"/>
    </source>
</evidence>
<evidence type="ECO:0000256" key="2">
    <source>
        <dbReference type="ARBA" id="ARBA00004316"/>
    </source>
</evidence>
<dbReference type="SUPFAM" id="SSF101898">
    <property type="entry name" value="NHL repeat"/>
    <property type="match status" value="1"/>
</dbReference>
<evidence type="ECO:0000256" key="11">
    <source>
        <dbReference type="ARBA" id="ARBA00022989"/>
    </source>
</evidence>
<dbReference type="Pfam" id="PF25024">
    <property type="entry name" value="EGF_TEN"/>
    <property type="match status" value="1"/>
</dbReference>
<evidence type="ECO:0000256" key="5">
    <source>
        <dbReference type="ARBA" id="ARBA00022536"/>
    </source>
</evidence>
<dbReference type="Gene3D" id="2.10.25.10">
    <property type="entry name" value="Laminin"/>
    <property type="match status" value="5"/>
</dbReference>
<evidence type="ECO:0000256" key="7">
    <source>
        <dbReference type="ARBA" id="ARBA00022692"/>
    </source>
</evidence>
<dbReference type="GO" id="GO:0048499">
    <property type="term" value="P:synaptic vesicle membrane organization"/>
    <property type="evidence" value="ECO:0007669"/>
    <property type="project" value="UniProtKB-ARBA"/>
</dbReference>
<comment type="subcellular location">
    <subcellularLocation>
        <location evidence="2">Cell projection</location>
    </subcellularLocation>
    <subcellularLocation>
        <location evidence="1">Membrane</location>
        <topology evidence="1">Single-pass membrane protein</topology>
    </subcellularLocation>
    <subcellularLocation>
        <location evidence="15">Synapse</location>
        <location evidence="15">Synaptosome</location>
    </subcellularLocation>
    <subcellularLocation>
        <location evidence="16">Synaptic cell membrane</location>
    </subcellularLocation>
</comment>
<feature type="compositionally biased region" description="Low complexity" evidence="19">
    <location>
        <begin position="50"/>
        <end position="63"/>
    </location>
</feature>
<evidence type="ECO:0000256" key="8">
    <source>
        <dbReference type="ARBA" id="ARBA00022737"/>
    </source>
</evidence>
<dbReference type="Pfam" id="PF25023">
    <property type="entry name" value="TEN_YD-shell"/>
    <property type="match status" value="1"/>
</dbReference>
<keyword evidence="10" id="KW-0524">Neurogenesis</keyword>
<comment type="similarity">
    <text evidence="3">Belongs to the tenascin family. Teneurin subfamily.</text>
</comment>
<evidence type="ECO:0000259" key="21">
    <source>
        <dbReference type="PROSITE" id="PS50026"/>
    </source>
</evidence>
<feature type="disulfide bond" evidence="18">
    <location>
        <begin position="676"/>
        <end position="686"/>
    </location>
</feature>
<dbReference type="FunFam" id="2.180.10.10:FF:000008">
    <property type="entry name" value="Odz, odd Oz/ten-m homolog"/>
    <property type="match status" value="1"/>
</dbReference>
<dbReference type="InterPro" id="IPR056823">
    <property type="entry name" value="TEN-like_YD-shell"/>
</dbReference>
<keyword evidence="5 18" id="KW-0245">EGF-like domain</keyword>
<dbReference type="GO" id="GO:0031594">
    <property type="term" value="C:neuromuscular junction"/>
    <property type="evidence" value="ECO:0007669"/>
    <property type="project" value="UniProtKB-ARBA"/>
</dbReference>
<evidence type="ECO:0000256" key="1">
    <source>
        <dbReference type="ARBA" id="ARBA00004167"/>
    </source>
</evidence>
<dbReference type="Gene3D" id="2.180.10.10">
    <property type="entry name" value="RHS repeat-associated core"/>
    <property type="match status" value="2"/>
</dbReference>
<dbReference type="FunFam" id="2.60.120.260:FF:000189">
    <property type="entry name" value="Teneurin-m-like Protein"/>
    <property type="match status" value="1"/>
</dbReference>
<dbReference type="FunFam" id="2.10.25.10:FF:000021">
    <property type="entry name" value="Teneurin transmembrane protein 2"/>
    <property type="match status" value="2"/>
</dbReference>
<dbReference type="InterPro" id="IPR011042">
    <property type="entry name" value="6-blade_b-propeller_TolB-like"/>
</dbReference>
<dbReference type="FunFam" id="2.10.25.10:FF:000013">
    <property type="entry name" value="Teneurin transmembrane protein 4"/>
    <property type="match status" value="1"/>
</dbReference>
<feature type="region of interest" description="Disordered" evidence="19">
    <location>
        <begin position="75"/>
        <end position="97"/>
    </location>
</feature>
<evidence type="ECO:0000256" key="6">
    <source>
        <dbReference type="ARBA" id="ARBA00022599"/>
    </source>
</evidence>
<feature type="domain" description="EGF-like" evidence="21">
    <location>
        <begin position="508"/>
        <end position="540"/>
    </location>
</feature>
<dbReference type="PROSITE" id="PS50026">
    <property type="entry name" value="EGF_3"/>
    <property type="match status" value="3"/>
</dbReference>
<dbReference type="GO" id="GO:0007155">
    <property type="term" value="P:cell adhesion"/>
    <property type="evidence" value="ECO:0007669"/>
    <property type="project" value="UniProtKB-KW"/>
</dbReference>
<feature type="disulfide bond" evidence="18">
    <location>
        <begin position="698"/>
        <end position="707"/>
    </location>
</feature>
<dbReference type="Proteomes" id="UP001378592">
    <property type="component" value="Unassembled WGS sequence"/>
</dbReference>
<dbReference type="GO" id="GO:0016200">
    <property type="term" value="P:synaptic target attraction"/>
    <property type="evidence" value="ECO:0007669"/>
    <property type="project" value="UniProtKB-ARBA"/>
</dbReference>
<dbReference type="PANTHER" id="PTHR11219">
    <property type="entry name" value="TENEURIN AND N-ACETYLGLUCOSAMINE-1-PHOSPHODIESTER ALPHA-N-ACETYLGLUCOSAMINIDASE"/>
    <property type="match status" value="1"/>
</dbReference>
<dbReference type="Gene3D" id="2.120.10.30">
    <property type="entry name" value="TolB, C-terminal domain"/>
    <property type="match status" value="2"/>
</dbReference>
<keyword evidence="14" id="KW-0966">Cell projection</keyword>
<organism evidence="22 23">
    <name type="scientific">Gryllus longicercus</name>
    <dbReference type="NCBI Taxonomy" id="2509291"/>
    <lineage>
        <taxon>Eukaryota</taxon>
        <taxon>Metazoa</taxon>
        <taxon>Ecdysozoa</taxon>
        <taxon>Arthropoda</taxon>
        <taxon>Hexapoda</taxon>
        <taxon>Insecta</taxon>
        <taxon>Pterygota</taxon>
        <taxon>Neoptera</taxon>
        <taxon>Polyneoptera</taxon>
        <taxon>Orthoptera</taxon>
        <taxon>Ensifera</taxon>
        <taxon>Gryllidea</taxon>
        <taxon>Grylloidea</taxon>
        <taxon>Gryllidae</taxon>
        <taxon>Gryllinae</taxon>
        <taxon>Gryllus</taxon>
    </lineage>
</organism>
<feature type="region of interest" description="Disordered" evidence="19">
    <location>
        <begin position="173"/>
        <end position="197"/>
    </location>
</feature>
<dbReference type="SMART" id="SM00181">
    <property type="entry name" value="EGF"/>
    <property type="match status" value="7"/>
</dbReference>
<dbReference type="GO" id="GO:0040017">
    <property type="term" value="P:positive regulation of locomotion"/>
    <property type="evidence" value="ECO:0007669"/>
    <property type="project" value="UniProtKB-ARBA"/>
</dbReference>
<evidence type="ECO:0000256" key="13">
    <source>
        <dbReference type="ARBA" id="ARBA00023157"/>
    </source>
</evidence>
<dbReference type="NCBIfam" id="TIGR03696">
    <property type="entry name" value="Rhs_assc_core"/>
    <property type="match status" value="1"/>
</dbReference>
<evidence type="ECO:0000313" key="22">
    <source>
        <dbReference type="EMBL" id="KAK7861849.1"/>
    </source>
</evidence>
<dbReference type="GO" id="GO:0034116">
    <property type="term" value="P:positive regulation of heterotypic cell-cell adhesion"/>
    <property type="evidence" value="ECO:0007669"/>
    <property type="project" value="UniProtKB-ARBA"/>
</dbReference>
<keyword evidence="6" id="KW-0770">Synapse</keyword>
<feature type="domain" description="EGF-like" evidence="21">
    <location>
        <begin position="470"/>
        <end position="506"/>
    </location>
</feature>
<keyword evidence="12 20" id="KW-0472">Membrane</keyword>
<dbReference type="Pfam" id="PF25020">
    <property type="entry name" value="TTR_TEN1-4"/>
    <property type="match status" value="1"/>
</dbReference>
<keyword evidence="9" id="KW-0130">Cell adhesion</keyword>
<dbReference type="Pfam" id="PF15636">
    <property type="entry name" value="Tox-GHH"/>
    <property type="match status" value="1"/>
</dbReference>
<dbReference type="PANTHER" id="PTHR11219:SF72">
    <property type="entry name" value="TENEURIN-M"/>
    <property type="match status" value="1"/>
</dbReference>
<dbReference type="GO" id="GO:0008045">
    <property type="term" value="P:motor neuron axon guidance"/>
    <property type="evidence" value="ECO:0007669"/>
    <property type="project" value="TreeGrafter"/>
</dbReference>
<accession>A0AAN9VPP0</accession>
<dbReference type="Pfam" id="PF23093">
    <property type="entry name" value="GBD_Tenm3"/>
    <property type="match status" value="1"/>
</dbReference>
<dbReference type="GO" id="GO:0043025">
    <property type="term" value="C:neuronal cell body"/>
    <property type="evidence" value="ECO:0007669"/>
    <property type="project" value="UniProtKB-ARBA"/>
</dbReference>
<dbReference type="GO" id="GO:0051124">
    <property type="term" value="P:synaptic assembly at neuromuscular junction"/>
    <property type="evidence" value="ECO:0007669"/>
    <property type="project" value="UniProtKB-ARBA"/>
</dbReference>
<feature type="transmembrane region" description="Helical" evidence="20">
    <location>
        <begin position="244"/>
        <end position="267"/>
    </location>
</feature>
<evidence type="ECO:0000256" key="3">
    <source>
        <dbReference type="ARBA" id="ARBA00009385"/>
    </source>
</evidence>
<evidence type="ECO:0000256" key="17">
    <source>
        <dbReference type="ARBA" id="ARBA00084038"/>
    </source>
</evidence>
<evidence type="ECO:0000256" key="12">
    <source>
        <dbReference type="ARBA" id="ARBA00023136"/>
    </source>
</evidence>
<keyword evidence="4" id="KW-1003">Cell membrane</keyword>
<feature type="disulfide bond" evidence="18">
    <location>
        <begin position="530"/>
        <end position="539"/>
    </location>
</feature>
<dbReference type="InterPro" id="IPR000742">
    <property type="entry name" value="EGF"/>
</dbReference>
<dbReference type="GO" id="GO:0007274">
    <property type="term" value="P:neuromuscular synaptic transmission"/>
    <property type="evidence" value="ECO:0007669"/>
    <property type="project" value="UniProtKB-ARBA"/>
</dbReference>
<dbReference type="InterPro" id="IPR056820">
    <property type="entry name" value="TEN_TTR-like"/>
</dbReference>
<comment type="caution">
    <text evidence="22">The sequence shown here is derived from an EMBL/GenBank/DDBJ whole genome shotgun (WGS) entry which is preliminary data.</text>
</comment>
<evidence type="ECO:0000256" key="10">
    <source>
        <dbReference type="ARBA" id="ARBA00022902"/>
    </source>
</evidence>
<reference evidence="22 23" key="1">
    <citation type="submission" date="2024-03" db="EMBL/GenBank/DDBJ databases">
        <title>The genome assembly and annotation of the cricket Gryllus longicercus Weissman &amp; Gray.</title>
        <authorList>
            <person name="Szrajer S."/>
            <person name="Gray D."/>
            <person name="Ylla G."/>
        </authorList>
    </citation>
    <scope>NUCLEOTIDE SEQUENCE [LARGE SCALE GENOMIC DNA]</scope>
    <source>
        <strain evidence="22">DAG 2021-001</strain>
        <tissue evidence="22">Whole body minus gut</tissue>
    </source>
</reference>
<feature type="domain" description="EGF-like" evidence="21">
    <location>
        <begin position="672"/>
        <end position="708"/>
    </location>
</feature>